<name>A0A0F9QBU4_9ZZZZ</name>
<evidence type="ECO:0000256" key="1">
    <source>
        <dbReference type="SAM" id="MobiDB-lite"/>
    </source>
</evidence>
<accession>A0A0F9QBU4</accession>
<protein>
    <submittedName>
        <fullName evidence="2">Uncharacterized protein</fullName>
    </submittedName>
</protein>
<feature type="compositionally biased region" description="Basic and acidic residues" evidence="1">
    <location>
        <begin position="1"/>
        <end position="17"/>
    </location>
</feature>
<gene>
    <name evidence="2" type="ORF">LCGC14_0793020</name>
</gene>
<proteinExistence type="predicted"/>
<organism evidence="2">
    <name type="scientific">marine sediment metagenome</name>
    <dbReference type="NCBI Taxonomy" id="412755"/>
    <lineage>
        <taxon>unclassified sequences</taxon>
        <taxon>metagenomes</taxon>
        <taxon>ecological metagenomes</taxon>
    </lineage>
</organism>
<sequence length="84" mass="9576">MKQPSQREQHLQADADSARQQSLNMTAEARREKAEADRLRAVNAKLLKALEQATLFIEGVFPKPSPLLKQDLAFYRDLIEQAIK</sequence>
<dbReference type="AlphaFoldDB" id="A0A0F9QBU4"/>
<comment type="caution">
    <text evidence="2">The sequence shown here is derived from an EMBL/GenBank/DDBJ whole genome shotgun (WGS) entry which is preliminary data.</text>
</comment>
<feature type="region of interest" description="Disordered" evidence="1">
    <location>
        <begin position="1"/>
        <end position="34"/>
    </location>
</feature>
<evidence type="ECO:0000313" key="2">
    <source>
        <dbReference type="EMBL" id="KKN34507.1"/>
    </source>
</evidence>
<dbReference type="EMBL" id="LAZR01002100">
    <property type="protein sequence ID" value="KKN34507.1"/>
    <property type="molecule type" value="Genomic_DNA"/>
</dbReference>
<reference evidence="2" key="1">
    <citation type="journal article" date="2015" name="Nature">
        <title>Complex archaea that bridge the gap between prokaryotes and eukaryotes.</title>
        <authorList>
            <person name="Spang A."/>
            <person name="Saw J.H."/>
            <person name="Jorgensen S.L."/>
            <person name="Zaremba-Niedzwiedzka K."/>
            <person name="Martijn J."/>
            <person name="Lind A.E."/>
            <person name="van Eijk R."/>
            <person name="Schleper C."/>
            <person name="Guy L."/>
            <person name="Ettema T.J."/>
        </authorList>
    </citation>
    <scope>NUCLEOTIDE SEQUENCE</scope>
</reference>